<name>A0A1J5QZN7_9ZZZZ</name>
<organism evidence="1">
    <name type="scientific">mine drainage metagenome</name>
    <dbReference type="NCBI Taxonomy" id="410659"/>
    <lineage>
        <taxon>unclassified sequences</taxon>
        <taxon>metagenomes</taxon>
        <taxon>ecological metagenomes</taxon>
    </lineage>
</organism>
<comment type="caution">
    <text evidence="1">The sequence shown here is derived from an EMBL/GenBank/DDBJ whole genome shotgun (WGS) entry which is preliminary data.</text>
</comment>
<sequence length="188" mass="20180">MAADAAGEGKLLEELAHAVQVLALVGIHLAVGAFQIHRPKDAGCAVSGSRHENRIQIVFVDQAVHVDVGECQPRTGSPVPEQAALDVFGLQGLFEQGIVAQVDHACRQVVAGTPVGIDVLDFLLRQGGGQGAHVLSLLIQCSISKRLLRWPDHPRRMLRNYGLQVRAAGGCRSGHATTNCRNRIHKSR</sequence>
<proteinExistence type="predicted"/>
<dbReference type="EMBL" id="MLJW01000360">
    <property type="protein sequence ID" value="OIQ88722.1"/>
    <property type="molecule type" value="Genomic_DNA"/>
</dbReference>
<gene>
    <name evidence="1" type="ORF">GALL_293760</name>
</gene>
<reference evidence="1" key="1">
    <citation type="submission" date="2016-10" db="EMBL/GenBank/DDBJ databases">
        <title>Sequence of Gallionella enrichment culture.</title>
        <authorList>
            <person name="Poehlein A."/>
            <person name="Muehling M."/>
            <person name="Daniel R."/>
        </authorList>
    </citation>
    <scope>NUCLEOTIDE SEQUENCE</scope>
</reference>
<accession>A0A1J5QZN7</accession>
<protein>
    <submittedName>
        <fullName evidence="1">Uncharacterized protein</fullName>
    </submittedName>
</protein>
<evidence type="ECO:0000313" key="1">
    <source>
        <dbReference type="EMBL" id="OIQ88722.1"/>
    </source>
</evidence>
<dbReference type="AlphaFoldDB" id="A0A1J5QZN7"/>